<dbReference type="Proteomes" id="UP000287502">
    <property type="component" value="Chromosome"/>
</dbReference>
<dbReference type="KEGG" id="gtl:EP073_02620"/>
<evidence type="ECO:0000256" key="1">
    <source>
        <dbReference type="ARBA" id="ARBA00022603"/>
    </source>
</evidence>
<keyword evidence="7" id="KW-1185">Reference proteome</keyword>
<dbReference type="SUPFAM" id="SSF75217">
    <property type="entry name" value="alpha/beta knot"/>
    <property type="match status" value="1"/>
</dbReference>
<accession>A0A410JW94</accession>
<comment type="catalytic activity">
    <reaction evidence="5">
        <text>pseudouridine(1915) in 23S rRNA + S-adenosyl-L-methionine = N(3)-methylpseudouridine(1915) in 23S rRNA + S-adenosyl-L-homocysteine + H(+)</text>
        <dbReference type="Rhea" id="RHEA:42752"/>
        <dbReference type="Rhea" id="RHEA-COMP:10221"/>
        <dbReference type="Rhea" id="RHEA-COMP:10222"/>
        <dbReference type="ChEBI" id="CHEBI:15378"/>
        <dbReference type="ChEBI" id="CHEBI:57856"/>
        <dbReference type="ChEBI" id="CHEBI:59789"/>
        <dbReference type="ChEBI" id="CHEBI:65314"/>
        <dbReference type="ChEBI" id="CHEBI:74486"/>
        <dbReference type="EC" id="2.1.1.177"/>
    </reaction>
</comment>
<dbReference type="InterPro" id="IPR003742">
    <property type="entry name" value="RlmH-like"/>
</dbReference>
<dbReference type="PANTHER" id="PTHR33603:SF1">
    <property type="entry name" value="RIBOSOMAL RNA LARGE SUBUNIT METHYLTRANSFERASE H"/>
    <property type="match status" value="1"/>
</dbReference>
<comment type="caution">
    <text evidence="5">Lacks conserved residue(s) required for the propagation of feature annotation.</text>
</comment>
<protein>
    <recommendedName>
        <fullName evidence="5">Ribosomal RNA large subunit methyltransferase H</fullName>
        <ecNumber evidence="5">2.1.1.177</ecNumber>
    </recommendedName>
    <alternativeName>
        <fullName evidence="5">23S rRNA (pseudouridine1915-N3)-methyltransferase</fullName>
    </alternativeName>
    <alternativeName>
        <fullName evidence="5">23S rRNA m3Psi1915 methyltransferase</fullName>
    </alternativeName>
    <alternativeName>
        <fullName evidence="5">rRNA (pseudouridine-N3-)-methyltransferase RlmH</fullName>
    </alternativeName>
</protein>
<comment type="subcellular location">
    <subcellularLocation>
        <location evidence="5">Cytoplasm</location>
    </subcellularLocation>
</comment>
<keyword evidence="3 5" id="KW-0949">S-adenosyl-L-methionine</keyword>
<dbReference type="HAMAP" id="MF_00658">
    <property type="entry name" value="23SrRNA_methyltr_H"/>
    <property type="match status" value="1"/>
</dbReference>
<name>A0A410JW94_9BACT</name>
<dbReference type="GO" id="GO:0070038">
    <property type="term" value="F:rRNA (pseudouridine-N3-)-methyltransferase activity"/>
    <property type="evidence" value="ECO:0007669"/>
    <property type="project" value="UniProtKB-UniRule"/>
</dbReference>
<keyword evidence="5" id="KW-0698">rRNA processing</keyword>
<dbReference type="RefSeq" id="WP_128465616.1">
    <property type="nucleotide sequence ID" value="NZ_CP035108.1"/>
</dbReference>
<evidence type="ECO:0000256" key="5">
    <source>
        <dbReference type="HAMAP-Rule" id="MF_00658"/>
    </source>
</evidence>
<comment type="function">
    <text evidence="5">Specifically methylates the pseudouridine at position 1915 (m3Psi1915) in 23S rRNA.</text>
</comment>
<sequence>MKLKIVMSSRIRDKAVDELTAEYVKRMGAYAECSVVEAFSPNKAKQLPLLLKAGEGMLVGMDPKGKRFTSEKFAAWLEKKLEEYGGVTFFIGEADGLHEELKARLDDTVSLSDMTMAHRISLVVLAEQLYRALTIIKGHPYHK</sequence>
<keyword evidence="2 5" id="KW-0808">Transferase</keyword>
<dbReference type="AlphaFoldDB" id="A0A410JW94"/>
<dbReference type="EMBL" id="CP035108">
    <property type="protein sequence ID" value="QAR32329.1"/>
    <property type="molecule type" value="Genomic_DNA"/>
</dbReference>
<evidence type="ECO:0000313" key="6">
    <source>
        <dbReference type="EMBL" id="QAR32329.1"/>
    </source>
</evidence>
<comment type="subunit">
    <text evidence="5">Homodimer.</text>
</comment>
<dbReference type="CDD" id="cd18081">
    <property type="entry name" value="RlmH-like"/>
    <property type="match status" value="1"/>
</dbReference>
<gene>
    <name evidence="5" type="primary">rlmH</name>
    <name evidence="6" type="ORF">EP073_02620</name>
</gene>
<keyword evidence="1 5" id="KW-0489">Methyltransferase</keyword>
<dbReference type="Pfam" id="PF02590">
    <property type="entry name" value="SPOUT_MTase"/>
    <property type="match status" value="1"/>
</dbReference>
<comment type="similarity">
    <text evidence="4 5">Belongs to the RNA methyltransferase RlmH family.</text>
</comment>
<dbReference type="PANTHER" id="PTHR33603">
    <property type="entry name" value="METHYLTRANSFERASE"/>
    <property type="match status" value="1"/>
</dbReference>
<dbReference type="GO" id="GO:0005737">
    <property type="term" value="C:cytoplasm"/>
    <property type="evidence" value="ECO:0007669"/>
    <property type="project" value="UniProtKB-SubCell"/>
</dbReference>
<evidence type="ECO:0000256" key="4">
    <source>
        <dbReference type="ARBA" id="ARBA00038303"/>
    </source>
</evidence>
<evidence type="ECO:0000256" key="3">
    <source>
        <dbReference type="ARBA" id="ARBA00022691"/>
    </source>
</evidence>
<dbReference type="PIRSF" id="PIRSF004505">
    <property type="entry name" value="MT_bac"/>
    <property type="match status" value="1"/>
</dbReference>
<dbReference type="OrthoDB" id="9806643at2"/>
<dbReference type="EC" id="2.1.1.177" evidence="5"/>
<proteinExistence type="inferred from homology"/>
<feature type="binding site" evidence="5">
    <location>
        <position position="92"/>
    </location>
    <ligand>
        <name>S-adenosyl-L-methionine</name>
        <dbReference type="ChEBI" id="CHEBI:59789"/>
    </ligand>
</feature>
<organism evidence="6 7">
    <name type="scientific">Geovibrio thiophilus</name>
    <dbReference type="NCBI Taxonomy" id="139438"/>
    <lineage>
        <taxon>Bacteria</taxon>
        <taxon>Pseudomonadati</taxon>
        <taxon>Deferribacterota</taxon>
        <taxon>Deferribacteres</taxon>
        <taxon>Deferribacterales</taxon>
        <taxon>Geovibrionaceae</taxon>
        <taxon>Geovibrio</taxon>
    </lineage>
</organism>
<dbReference type="Gene3D" id="3.40.1280.10">
    <property type="match status" value="1"/>
</dbReference>
<dbReference type="InterPro" id="IPR029026">
    <property type="entry name" value="tRNA_m1G_MTases_N"/>
</dbReference>
<dbReference type="InterPro" id="IPR029028">
    <property type="entry name" value="Alpha/beta_knot_MTases"/>
</dbReference>
<evidence type="ECO:0000313" key="7">
    <source>
        <dbReference type="Proteomes" id="UP000287502"/>
    </source>
</evidence>
<keyword evidence="5" id="KW-0963">Cytoplasm</keyword>
<evidence type="ECO:0000256" key="2">
    <source>
        <dbReference type="ARBA" id="ARBA00022679"/>
    </source>
</evidence>
<feature type="binding site" evidence="5">
    <location>
        <begin position="111"/>
        <end position="116"/>
    </location>
    <ligand>
        <name>S-adenosyl-L-methionine</name>
        <dbReference type="ChEBI" id="CHEBI:59789"/>
    </ligand>
</feature>
<reference evidence="6 7" key="1">
    <citation type="submission" date="2019-01" db="EMBL/GenBank/DDBJ databases">
        <title>Geovibrio thiophilus DSM 11263, complete genome.</title>
        <authorList>
            <person name="Spring S."/>
            <person name="Bunk B."/>
            <person name="Sproer C."/>
        </authorList>
    </citation>
    <scope>NUCLEOTIDE SEQUENCE [LARGE SCALE GENOMIC DNA]</scope>
    <source>
        <strain evidence="6 7">DSM 11263</strain>
    </source>
</reference>